<dbReference type="RefSeq" id="WP_095073193.1">
    <property type="nucleotide sequence ID" value="NZ_LT899436.1"/>
</dbReference>
<dbReference type="AlphaFoldDB" id="A0A238UBT2"/>
<name>A0A238UBT2_9FLAO</name>
<gene>
    <name evidence="1" type="ORF">TJEJU_2882</name>
</gene>
<dbReference type="OrthoDB" id="1821349at2"/>
<reference evidence="1 2" key="1">
    <citation type="submission" date="2017-07" db="EMBL/GenBank/DDBJ databases">
        <authorList>
            <person name="Sun Z.S."/>
            <person name="Albrecht U."/>
            <person name="Echele G."/>
            <person name="Lee C.C."/>
        </authorList>
    </citation>
    <scope>NUCLEOTIDE SEQUENCE [LARGE SCALE GENOMIC DNA]</scope>
    <source>
        <strain evidence="2">type strain: KCTC 22618</strain>
    </source>
</reference>
<organism evidence="1 2">
    <name type="scientific">Tenacibaculum jejuense</name>
    <dbReference type="NCBI Taxonomy" id="584609"/>
    <lineage>
        <taxon>Bacteria</taxon>
        <taxon>Pseudomonadati</taxon>
        <taxon>Bacteroidota</taxon>
        <taxon>Flavobacteriia</taxon>
        <taxon>Flavobacteriales</taxon>
        <taxon>Flavobacteriaceae</taxon>
        <taxon>Tenacibaculum</taxon>
    </lineage>
</organism>
<evidence type="ECO:0000313" key="1">
    <source>
        <dbReference type="EMBL" id="SNR16552.1"/>
    </source>
</evidence>
<evidence type="ECO:0000313" key="2">
    <source>
        <dbReference type="Proteomes" id="UP000215214"/>
    </source>
</evidence>
<protein>
    <submittedName>
        <fullName evidence="1">Uncharacterized protein</fullName>
    </submittedName>
</protein>
<sequence length="122" mass="14371">MKRQEIVEQPLFSKKCGHACLSMITGEDIIVIARKLQNYNELSLEKEIMWYLKDKGYNVKMVTKFEMSSDEIPNNSIVRIEDINENGHFVLKQNDVFKDPNIGIVKSYISRKRFTHYLELEL</sequence>
<proteinExistence type="predicted"/>
<dbReference type="Proteomes" id="UP000215214">
    <property type="component" value="Chromosome TJEJU"/>
</dbReference>
<dbReference type="EMBL" id="LT899436">
    <property type="protein sequence ID" value="SNR16552.1"/>
    <property type="molecule type" value="Genomic_DNA"/>
</dbReference>
<accession>A0A238UBT2</accession>
<keyword evidence="2" id="KW-1185">Reference proteome</keyword>
<dbReference type="KEGG" id="tje:TJEJU_2882"/>